<proteinExistence type="predicted"/>
<accession>X1QSY2</accession>
<reference evidence="1" key="1">
    <citation type="journal article" date="2014" name="Front. Microbiol.">
        <title>High frequency of phylogenetically diverse reductive dehalogenase-homologous genes in deep subseafloor sedimentary metagenomes.</title>
        <authorList>
            <person name="Kawai M."/>
            <person name="Futagami T."/>
            <person name="Toyoda A."/>
            <person name="Takaki Y."/>
            <person name="Nishi S."/>
            <person name="Hori S."/>
            <person name="Arai W."/>
            <person name="Tsubouchi T."/>
            <person name="Morono Y."/>
            <person name="Uchiyama I."/>
            <person name="Ito T."/>
            <person name="Fujiyama A."/>
            <person name="Inagaki F."/>
            <person name="Takami H."/>
        </authorList>
    </citation>
    <scope>NUCLEOTIDE SEQUENCE</scope>
    <source>
        <strain evidence="1">Expedition CK06-06</strain>
    </source>
</reference>
<comment type="caution">
    <text evidence="1">The sequence shown here is derived from an EMBL/GenBank/DDBJ whole genome shotgun (WGS) entry which is preliminary data.</text>
</comment>
<evidence type="ECO:0000313" key="1">
    <source>
        <dbReference type="EMBL" id="GAI71692.1"/>
    </source>
</evidence>
<protein>
    <submittedName>
        <fullName evidence="1">Uncharacterized protein</fullName>
    </submittedName>
</protein>
<name>X1QSY2_9ZZZZ</name>
<dbReference type="EMBL" id="BARW01001017">
    <property type="protein sequence ID" value="GAI71692.1"/>
    <property type="molecule type" value="Genomic_DNA"/>
</dbReference>
<sequence>MEEEKKILLTGLTFEQHKTLFNITERGGDPPRRCYLCKRSENDKSLNIIYDNEEPTFSESDIVLHLITRKVENLTFHYNVCTDCAILLEIQSEEE</sequence>
<gene>
    <name evidence="1" type="ORF">S12H4_03569</name>
</gene>
<dbReference type="AlphaFoldDB" id="X1QSY2"/>
<organism evidence="1">
    <name type="scientific">marine sediment metagenome</name>
    <dbReference type="NCBI Taxonomy" id="412755"/>
    <lineage>
        <taxon>unclassified sequences</taxon>
        <taxon>metagenomes</taxon>
        <taxon>ecological metagenomes</taxon>
    </lineage>
</organism>